<sequence length="917" mass="103012">MFAKRYFAKRILALILFALLGLITPIGVHAIGQEYSSQITNSQSLIPRATNLYQTGRFSEAATAWKQAADAFAASGDKLGQAMALSNLCLTYQQLGEWQKAEDAIASSLTLLKNSPSGTQHRKILAQTLNIQGRLQFTLGQTEQALTTWKTAGDTYKQAGDETGAIRITINQAQALQTLGNYNQAWRNLLQNGKNLLAQNDSIVKAAVLRNLGDILRVVGEPSEVDVYWLSLWKDWQKSLEIDEKIDSLEKSQQIFQKSLEIAQRLQINQEIAETQLSLGNTNRALAATKNNASQYYEQIKAARENYDRVISIGAPTTKIQAQLNQLSLLLEAEQWLRESKEGNIVREVISQIQSQLESQIAKWRNIEAEIQQLPASRRSIYARINLAQSLTKAKDKLSATNDQEIVQLLERAVQQAKNIKDARAESYALGTLGSVYEQNRQYNKATDLTRAALNLSQAIKAADISYRWEWQIGRLLKAQENKKDALEYYAESFQTLQSLRSDLVASNPEVQFTFRDSVEPIYRQYVDLLLQKTATEQGEIAQKDLEQARKVIEALQLAELDNFFRDACLTTQEVQIDKVDATAAVLYPIILENRIELILSLPGQPLRQYTTAKNIQQKEVETTLNILQKLLADSRNSQDPDILTYSRQLYDWLIRPAETELKNSRVKTLVFVLDGLLRNIPMAVLNDGNQYLIEKYSIALTPGLQLLKPQRLTEVRLTALAAGLSEARENFEPLPNVESELRLIQAKLPSQELLNHTFTSEAIQTNIEASPFPVVHIATHGNFSSKAEETFILTWDGRVNVKQIDRVLRTGELGRGQPIELLVLSACETAQGDNQAALGLAGVAVRAGARSTLATLWQVSDKSTSILIGQFYKEITDNKDIAKAEALRRAQVYLLKNSEYQLPYYWSPFVLVGNWQ</sequence>
<dbReference type="SMART" id="SM00028">
    <property type="entry name" value="TPR"/>
    <property type="match status" value="4"/>
</dbReference>
<dbReference type="Proteomes" id="UP001050975">
    <property type="component" value="Unassembled WGS sequence"/>
</dbReference>
<dbReference type="InterPro" id="IPR019734">
    <property type="entry name" value="TPR_rpt"/>
</dbReference>
<evidence type="ECO:0000313" key="2">
    <source>
        <dbReference type="EMBL" id="GET37348.1"/>
    </source>
</evidence>
<comment type="caution">
    <text evidence="2">The sequence shown here is derived from an EMBL/GenBank/DDBJ whole genome shotgun (WGS) entry which is preliminary data.</text>
</comment>
<name>A0AAV3X7L2_9CYAN</name>
<evidence type="ECO:0000313" key="3">
    <source>
        <dbReference type="Proteomes" id="UP001050975"/>
    </source>
</evidence>
<feature type="domain" description="CHAT" evidence="1">
    <location>
        <begin position="646"/>
        <end position="915"/>
    </location>
</feature>
<dbReference type="EMBL" id="BLAY01000026">
    <property type="protein sequence ID" value="GET37348.1"/>
    <property type="molecule type" value="Genomic_DNA"/>
</dbReference>
<dbReference type="SUPFAM" id="SSF48452">
    <property type="entry name" value="TPR-like"/>
    <property type="match status" value="2"/>
</dbReference>
<accession>A0AAV3X7L2</accession>
<evidence type="ECO:0000259" key="1">
    <source>
        <dbReference type="Pfam" id="PF12770"/>
    </source>
</evidence>
<organism evidence="2 3">
    <name type="scientific">Microseira wollei NIES-4236</name>
    <dbReference type="NCBI Taxonomy" id="2530354"/>
    <lineage>
        <taxon>Bacteria</taxon>
        <taxon>Bacillati</taxon>
        <taxon>Cyanobacteriota</taxon>
        <taxon>Cyanophyceae</taxon>
        <taxon>Oscillatoriophycideae</taxon>
        <taxon>Aerosakkonematales</taxon>
        <taxon>Aerosakkonemataceae</taxon>
        <taxon>Microseira</taxon>
    </lineage>
</organism>
<dbReference type="InterPro" id="IPR011990">
    <property type="entry name" value="TPR-like_helical_dom_sf"/>
</dbReference>
<proteinExistence type="predicted"/>
<dbReference type="PANTHER" id="PTHR10098:SF112">
    <property type="entry name" value="SLR0380 PROTEIN"/>
    <property type="match status" value="1"/>
</dbReference>
<dbReference type="InterPro" id="IPR024983">
    <property type="entry name" value="CHAT_dom"/>
</dbReference>
<dbReference type="RefSeq" id="WP_226578662.1">
    <property type="nucleotide sequence ID" value="NZ_BLAY01000026.1"/>
</dbReference>
<reference evidence="2" key="1">
    <citation type="submission" date="2019-10" db="EMBL/GenBank/DDBJ databases">
        <title>Draft genome sequece of Microseira wollei NIES-4236.</title>
        <authorList>
            <person name="Yamaguchi H."/>
            <person name="Suzuki S."/>
            <person name="Kawachi M."/>
        </authorList>
    </citation>
    <scope>NUCLEOTIDE SEQUENCE</scope>
    <source>
        <strain evidence="2">NIES-4236</strain>
    </source>
</reference>
<dbReference type="Pfam" id="PF12770">
    <property type="entry name" value="CHAT"/>
    <property type="match status" value="1"/>
</dbReference>
<dbReference type="AlphaFoldDB" id="A0AAV3X7L2"/>
<dbReference type="PANTHER" id="PTHR10098">
    <property type="entry name" value="RAPSYN-RELATED"/>
    <property type="match status" value="1"/>
</dbReference>
<gene>
    <name evidence="2" type="ORF">MiSe_21010</name>
</gene>
<dbReference type="Gene3D" id="1.25.40.10">
    <property type="entry name" value="Tetratricopeptide repeat domain"/>
    <property type="match status" value="3"/>
</dbReference>
<protein>
    <submittedName>
        <fullName evidence="2">Tetratricopeptide TPR_4</fullName>
    </submittedName>
</protein>
<keyword evidence="3" id="KW-1185">Reference proteome</keyword>